<feature type="domain" description="N-acetylmuramoyl-L-alanine amidase" evidence="8">
    <location>
        <begin position="667"/>
        <end position="803"/>
    </location>
</feature>
<feature type="region of interest" description="Disordered" evidence="6">
    <location>
        <begin position="46"/>
        <end position="83"/>
    </location>
</feature>
<dbReference type="GO" id="GO:0045087">
    <property type="term" value="P:innate immune response"/>
    <property type="evidence" value="ECO:0007669"/>
    <property type="project" value="UniProtKB-KW"/>
</dbReference>
<dbReference type="InterPro" id="IPR036505">
    <property type="entry name" value="Amidase/PGRP_sf"/>
</dbReference>
<evidence type="ECO:0000259" key="8">
    <source>
        <dbReference type="SMART" id="SM00644"/>
    </source>
</evidence>
<keyword evidence="3" id="KW-0964">Secreted</keyword>
<feature type="compositionally biased region" description="Low complexity" evidence="6">
    <location>
        <begin position="67"/>
        <end position="80"/>
    </location>
</feature>
<keyword evidence="4" id="KW-0399">Innate immunity</keyword>
<dbReference type="InterPro" id="IPR015510">
    <property type="entry name" value="PGRP"/>
</dbReference>
<dbReference type="EMBL" id="LSRL02000043">
    <property type="protein sequence ID" value="TDG47490.1"/>
    <property type="molecule type" value="Genomic_DNA"/>
</dbReference>
<gene>
    <name evidence="10" type="ORF">AWZ03_006082</name>
</gene>
<dbReference type="Pfam" id="PF01510">
    <property type="entry name" value="Amidase_2"/>
    <property type="match status" value="3"/>
</dbReference>
<dbReference type="InterPro" id="IPR002502">
    <property type="entry name" value="Amidase_domain"/>
</dbReference>
<feature type="region of interest" description="Disordered" evidence="6">
    <location>
        <begin position="260"/>
        <end position="283"/>
    </location>
</feature>
<dbReference type="GO" id="GO:0008745">
    <property type="term" value="F:N-acetylmuramoyl-L-alanine amidase activity"/>
    <property type="evidence" value="ECO:0007669"/>
    <property type="project" value="InterPro"/>
</dbReference>
<dbReference type="PANTHER" id="PTHR11022:SF41">
    <property type="entry name" value="PEPTIDOGLYCAN-RECOGNITION PROTEIN LC-RELATED"/>
    <property type="match status" value="1"/>
</dbReference>
<proteinExistence type="inferred from homology"/>
<evidence type="ECO:0000256" key="5">
    <source>
        <dbReference type="ARBA" id="ARBA00022859"/>
    </source>
</evidence>
<protein>
    <recommendedName>
        <fullName evidence="12">Peptidoglycan recognition protein family domain-containing protein</fullName>
    </recommendedName>
</protein>
<dbReference type="CDD" id="cd06583">
    <property type="entry name" value="PGRP"/>
    <property type="match status" value="3"/>
</dbReference>
<evidence type="ECO:0000313" key="11">
    <source>
        <dbReference type="Proteomes" id="UP000295192"/>
    </source>
</evidence>
<comment type="caution">
    <text evidence="10">The sequence shown here is derived from an EMBL/GenBank/DDBJ whole genome shotgun (WGS) entry which is preliminary data.</text>
</comment>
<dbReference type="GO" id="GO:0005576">
    <property type="term" value="C:extracellular region"/>
    <property type="evidence" value="ECO:0007669"/>
    <property type="project" value="UniProtKB-SubCell"/>
</dbReference>
<keyword evidence="5" id="KW-0391">Immunity</keyword>
<evidence type="ECO:0000259" key="9">
    <source>
        <dbReference type="SMART" id="SM00701"/>
    </source>
</evidence>
<evidence type="ECO:0000256" key="2">
    <source>
        <dbReference type="ARBA" id="ARBA00007553"/>
    </source>
</evidence>
<keyword evidence="7" id="KW-1133">Transmembrane helix</keyword>
<dbReference type="SMART" id="SM00644">
    <property type="entry name" value="Ami_2"/>
    <property type="match status" value="3"/>
</dbReference>
<dbReference type="InterPro" id="IPR006619">
    <property type="entry name" value="PGRP_domain_met/bac"/>
</dbReference>
<evidence type="ECO:0000256" key="7">
    <source>
        <dbReference type="SAM" id="Phobius"/>
    </source>
</evidence>
<evidence type="ECO:0000256" key="6">
    <source>
        <dbReference type="SAM" id="MobiDB-lite"/>
    </source>
</evidence>
<comment type="similarity">
    <text evidence="2">Belongs to the N-acetylmuramoyl-L-alanine amidase 2 family.</text>
</comment>
<keyword evidence="7" id="KW-0472">Membrane</keyword>
<feature type="compositionally biased region" description="Polar residues" evidence="6">
    <location>
        <begin position="264"/>
        <end position="279"/>
    </location>
</feature>
<name>A0A484BHI3_DRONA</name>
<dbReference type="PANTHER" id="PTHR11022">
    <property type="entry name" value="PEPTIDOGLYCAN RECOGNITION PROTEIN"/>
    <property type="match status" value="1"/>
</dbReference>
<dbReference type="GO" id="GO:0008270">
    <property type="term" value="F:zinc ion binding"/>
    <property type="evidence" value="ECO:0007669"/>
    <property type="project" value="InterPro"/>
</dbReference>
<dbReference type="Proteomes" id="UP000295192">
    <property type="component" value="Unassembled WGS sequence"/>
</dbReference>
<dbReference type="STRING" id="7232.A0A484BHI3"/>
<dbReference type="Gene3D" id="3.40.80.10">
    <property type="entry name" value="Peptidoglycan recognition protein-like"/>
    <property type="match status" value="3"/>
</dbReference>
<keyword evidence="7" id="KW-0812">Transmembrane</keyword>
<feature type="domain" description="Peptidoglycan recognition protein family" evidence="9">
    <location>
        <begin position="340"/>
        <end position="483"/>
    </location>
</feature>
<accession>A0A484BHI3</accession>
<evidence type="ECO:0000256" key="3">
    <source>
        <dbReference type="ARBA" id="ARBA00022525"/>
    </source>
</evidence>
<evidence type="ECO:0000313" key="10">
    <source>
        <dbReference type="EMBL" id="TDG47490.1"/>
    </source>
</evidence>
<feature type="domain" description="N-acetylmuramoyl-L-alanine amidase" evidence="8">
    <location>
        <begin position="352"/>
        <end position="491"/>
    </location>
</feature>
<evidence type="ECO:0000256" key="4">
    <source>
        <dbReference type="ARBA" id="ARBA00022588"/>
    </source>
</evidence>
<evidence type="ECO:0008006" key="12">
    <source>
        <dbReference type="Google" id="ProtNLM"/>
    </source>
</evidence>
<dbReference type="OMA" id="CESMEVC"/>
<sequence>MYYDNGTELTTSTNSNLHIINRSSGKNCSTSSTDSGVGLVDNAATFKAGPTTKDSSPQSGSRDSEATTEPAQTEAEATAPNRISIEVEATVNIGNNAATAGYRPKKSSPALSVRSTTISIVSIDENAIDSSCIDSDSEAEPDESCTVQKLGQQITYPPQSAELTQLNKGMTVISRQVLPTGGAEAAGAQPTPPDVVAKQLLNGNLSLATATAPAATQQIGSIALSNTTDVTFGDKHYYEGPVTIQQILIDNREKWKTLDGETGGQENPGFNAQGTSNGNAAGGKVNKSCKEPVLCPFLPSSIATKAVFITAAFALFTIGLLVVLATTTNIFSKSLSKNPWRVLSVAEWGGRQPRKELTKLVPPVHRVIISHTAAEGCETRDVCESRVQIVQNFHMDGWNWDHIGYNFLVGGDGLVYEGRGWEQQGAHTKGYNTDSIGISFIGTFVKIRPTDAQLYACQKLLEEGVRLKKLAPDYDLYGHRQLSATETVDGNNLVLVSIDEWDGKMTRSPLERLEQPVNRVIIAHTVTENCVTLDACSYRVRAMQAYHMDSLDWPQIGYNFMIGGDGRVYVGRGWDFVGAHTFNYNRSSIGIAFIGGFDKTEPTPLQLRACQLLLEEGVRLKKLSASYQLYGHRQLLATQSPGDKLENIGGGLVLRFVPRAVWLAQPAQRHLPQLNLPVPMVIVLPTNSENCSSQAQCVFRVRFLQTFDIESQQRDDIAYNFLIGGDGNVYMGRGWDTVGAHMNGYNTVSLSFAYIGSFRKQQPSAKQLSVTRLLLDYGVEHGKISSNYQLVGASTLAPTVTEYKAELLYQSFANFTHWTTAH</sequence>
<feature type="compositionally biased region" description="Polar residues" evidence="6">
    <location>
        <begin position="52"/>
        <end position="61"/>
    </location>
</feature>
<reference evidence="10 11" key="1">
    <citation type="journal article" date="2019" name="J. Hered.">
        <title>An Improved Genome Assembly for Drosophila navojoa, the Basal Species in the mojavensis Cluster.</title>
        <authorList>
            <person name="Vanderlinde T."/>
            <person name="Dupim E.G."/>
            <person name="Nazario-Yepiz N.O."/>
            <person name="Carvalho A.B."/>
        </authorList>
    </citation>
    <scope>NUCLEOTIDE SEQUENCE [LARGE SCALE GENOMIC DNA]</scope>
    <source>
        <strain evidence="10">Navoj_Jal97</strain>
        <tissue evidence="10">Whole organism</tissue>
    </source>
</reference>
<evidence type="ECO:0000256" key="1">
    <source>
        <dbReference type="ARBA" id="ARBA00004613"/>
    </source>
</evidence>
<dbReference type="OrthoDB" id="10001926at2759"/>
<dbReference type="SUPFAM" id="SSF55846">
    <property type="entry name" value="N-acetylmuramoyl-L-alanine amidase-like"/>
    <property type="match status" value="3"/>
</dbReference>
<feature type="domain" description="Peptidoglycan recognition protein family" evidence="9">
    <location>
        <begin position="493"/>
        <end position="636"/>
    </location>
</feature>
<organism evidence="10 11">
    <name type="scientific">Drosophila navojoa</name>
    <name type="common">Fruit fly</name>
    <dbReference type="NCBI Taxonomy" id="7232"/>
    <lineage>
        <taxon>Eukaryota</taxon>
        <taxon>Metazoa</taxon>
        <taxon>Ecdysozoa</taxon>
        <taxon>Arthropoda</taxon>
        <taxon>Hexapoda</taxon>
        <taxon>Insecta</taxon>
        <taxon>Pterygota</taxon>
        <taxon>Neoptera</taxon>
        <taxon>Endopterygota</taxon>
        <taxon>Diptera</taxon>
        <taxon>Brachycera</taxon>
        <taxon>Muscomorpha</taxon>
        <taxon>Ephydroidea</taxon>
        <taxon>Drosophilidae</taxon>
        <taxon>Drosophila</taxon>
    </lineage>
</organism>
<dbReference type="AlphaFoldDB" id="A0A484BHI3"/>
<feature type="domain" description="Peptidoglycan recognition protein family" evidence="9">
    <location>
        <begin position="654"/>
        <end position="797"/>
    </location>
</feature>
<dbReference type="SMART" id="SM00701">
    <property type="entry name" value="PGRP"/>
    <property type="match status" value="3"/>
</dbReference>
<dbReference type="GO" id="GO:0009253">
    <property type="term" value="P:peptidoglycan catabolic process"/>
    <property type="evidence" value="ECO:0007669"/>
    <property type="project" value="InterPro"/>
</dbReference>
<feature type="domain" description="N-acetylmuramoyl-L-alanine amidase" evidence="8">
    <location>
        <begin position="505"/>
        <end position="642"/>
    </location>
</feature>
<dbReference type="FunFam" id="3.40.80.10:FF:000001">
    <property type="entry name" value="Peptidoglycan recognition protein 1"/>
    <property type="match status" value="2"/>
</dbReference>
<keyword evidence="11" id="KW-1185">Reference proteome</keyword>
<feature type="transmembrane region" description="Helical" evidence="7">
    <location>
        <begin position="306"/>
        <end position="331"/>
    </location>
</feature>
<comment type="subcellular location">
    <subcellularLocation>
        <location evidence="1">Secreted</location>
    </subcellularLocation>
</comment>